<dbReference type="InterPro" id="IPR001610">
    <property type="entry name" value="PAC"/>
</dbReference>
<dbReference type="Gene3D" id="3.30.565.10">
    <property type="entry name" value="Histidine kinase-like ATPase, C-terminal domain"/>
    <property type="match status" value="1"/>
</dbReference>
<sequence length="747" mass="83586">MPGGPCPLVLSCIPGGTRCAFMPVRSTGLAVVCSSQTKVPVGGARSEPVAGDDHVDALRHEVWRSGGSHHQQNNHPVRRSRPVRLFAAGRAGSMSRDGASRSALSAFVEGRRADILQRWTSRVRGGLDQVLVPRKFLDTLPEVFDAWLSTLVGWRGHLTLDASLDAISAIQRHGRQCFQLGLGIEELVRDHQLLREAVFELMEETHQRPGFAELRVLTGTLDATLAEALRQYTQTHEQAMRVSSDQRVQLEREEARRNLRELVDLLPIVFWSFDAQGIFTLSKGSGLAAVGLISDEAVGQSLYTLYGDRPEVLSAVARALNGERLSVEVKLGEAWFDMRFQPQFGPDGQVTEVLGLSLDITERRLTQEALQKTEMRYQLATLATRDTIWDWDLQAQSIHWSDNVHRLTGYPPAEMEHTFAWWGQRMHPEDKVVVERTLKEALEGEGEHWACEYRFMHKDGSYIILEDRGYVVRDEKGKALRMVGALEDITERRLAEERARRRAEFEQYLIGIVSHDLRNPLNAITLAATLLIKRDSTDANQQQVLNRILFSARRANRMLRDLLDFTQARLSGGIPLKPQPLDLHGFARQILEEVQLAYPGRRLLVEHRGDGKGEWDADRLAQVITNLMNNALTYSPNHCPVQVRTRGERDSVVISIHNDGEPIPAEVLPKLFQPLKRGPHKGGKSQGSIGLGLFIVKHIVEAHGGSISVHSTAANGTTFLARLPRYTSFSSERSSGSEEATPNTSRH</sequence>
<proteinExistence type="predicted"/>
<dbReference type="SUPFAM" id="SSF55785">
    <property type="entry name" value="PYP-like sensor domain (PAS domain)"/>
    <property type="match status" value="2"/>
</dbReference>
<comment type="caution">
    <text evidence="9">The sequence shown here is derived from an EMBL/GenBank/DDBJ whole genome shotgun (WGS) entry which is preliminary data.</text>
</comment>
<evidence type="ECO:0000256" key="5">
    <source>
        <dbReference type="ARBA" id="ARBA00022777"/>
    </source>
</evidence>
<evidence type="ECO:0000259" key="6">
    <source>
        <dbReference type="PROSITE" id="PS50109"/>
    </source>
</evidence>
<evidence type="ECO:0000313" key="9">
    <source>
        <dbReference type="EMBL" id="EAU65358.1"/>
    </source>
</evidence>
<dbReference type="InterPro" id="IPR000700">
    <property type="entry name" value="PAS-assoc_C"/>
</dbReference>
<dbReference type="CDD" id="cd00075">
    <property type="entry name" value="HATPase"/>
    <property type="match status" value="1"/>
</dbReference>
<dbReference type="PATRIC" id="fig|378806.16.peg.4405"/>
<dbReference type="GO" id="GO:0000155">
    <property type="term" value="F:phosphorelay sensor kinase activity"/>
    <property type="evidence" value="ECO:0007669"/>
    <property type="project" value="InterPro"/>
</dbReference>
<dbReference type="SMART" id="SM00086">
    <property type="entry name" value="PAC"/>
    <property type="match status" value="2"/>
</dbReference>
<dbReference type="SMART" id="SM00091">
    <property type="entry name" value="PAS"/>
    <property type="match status" value="2"/>
</dbReference>
<gene>
    <name evidence="9" type="ORF">STIAU_2188</name>
</gene>
<dbReference type="PRINTS" id="PR00344">
    <property type="entry name" value="BCTRLSENSOR"/>
</dbReference>
<keyword evidence="4" id="KW-0808">Transferase</keyword>
<dbReference type="CDD" id="cd00082">
    <property type="entry name" value="HisKA"/>
    <property type="match status" value="1"/>
</dbReference>
<feature type="domain" description="PAC" evidence="8">
    <location>
        <begin position="320"/>
        <end position="372"/>
    </location>
</feature>
<dbReference type="InterPro" id="IPR004358">
    <property type="entry name" value="Sig_transdc_His_kin-like_C"/>
</dbReference>
<dbReference type="InterPro" id="IPR036097">
    <property type="entry name" value="HisK_dim/P_sf"/>
</dbReference>
<keyword evidence="5 9" id="KW-0418">Kinase</keyword>
<dbReference type="InterPro" id="IPR005467">
    <property type="entry name" value="His_kinase_dom"/>
</dbReference>
<evidence type="ECO:0000259" key="8">
    <source>
        <dbReference type="PROSITE" id="PS50113"/>
    </source>
</evidence>
<dbReference type="InterPro" id="IPR003661">
    <property type="entry name" value="HisK_dim/P_dom"/>
</dbReference>
<dbReference type="SMART" id="SM00387">
    <property type="entry name" value="HATPase_c"/>
    <property type="match status" value="1"/>
</dbReference>
<dbReference type="Pfam" id="PF08447">
    <property type="entry name" value="PAS_3"/>
    <property type="match status" value="1"/>
</dbReference>
<dbReference type="PROSITE" id="PS50109">
    <property type="entry name" value="HIS_KIN"/>
    <property type="match status" value="1"/>
</dbReference>
<dbReference type="Pfam" id="PF08448">
    <property type="entry name" value="PAS_4"/>
    <property type="match status" value="1"/>
</dbReference>
<dbReference type="EC" id="2.7.13.3" evidence="2"/>
<feature type="domain" description="PAC" evidence="8">
    <location>
        <begin position="449"/>
        <end position="501"/>
    </location>
</feature>
<dbReference type="InterPro" id="IPR013656">
    <property type="entry name" value="PAS_4"/>
</dbReference>
<dbReference type="CDD" id="cd00130">
    <property type="entry name" value="PAS"/>
    <property type="match status" value="1"/>
</dbReference>
<reference evidence="9 10" key="1">
    <citation type="submission" date="2006-04" db="EMBL/GenBank/DDBJ databases">
        <authorList>
            <person name="Nierman W.C."/>
        </authorList>
    </citation>
    <scope>NUCLEOTIDE SEQUENCE [LARGE SCALE GENOMIC DNA]</scope>
    <source>
        <strain evidence="9 10">DW4/3-1</strain>
    </source>
</reference>
<evidence type="ECO:0000256" key="4">
    <source>
        <dbReference type="ARBA" id="ARBA00022679"/>
    </source>
</evidence>
<dbReference type="InterPro" id="IPR036890">
    <property type="entry name" value="HATPase_C_sf"/>
</dbReference>
<dbReference type="InterPro" id="IPR035965">
    <property type="entry name" value="PAS-like_dom_sf"/>
</dbReference>
<dbReference type="InterPro" id="IPR000014">
    <property type="entry name" value="PAS"/>
</dbReference>
<evidence type="ECO:0000256" key="3">
    <source>
        <dbReference type="ARBA" id="ARBA00022553"/>
    </source>
</evidence>
<dbReference type="InterPro" id="IPR052162">
    <property type="entry name" value="Sensor_kinase/Photoreceptor"/>
</dbReference>
<feature type="domain" description="PAS" evidence="7">
    <location>
        <begin position="371"/>
        <end position="445"/>
    </location>
</feature>
<dbReference type="SUPFAM" id="SSF55874">
    <property type="entry name" value="ATPase domain of HSP90 chaperone/DNA topoisomerase II/histidine kinase"/>
    <property type="match status" value="1"/>
</dbReference>
<dbReference type="Pfam" id="PF00512">
    <property type="entry name" value="HisKA"/>
    <property type="match status" value="1"/>
</dbReference>
<dbReference type="Proteomes" id="UP000032702">
    <property type="component" value="Unassembled WGS sequence"/>
</dbReference>
<keyword evidence="3" id="KW-0597">Phosphoprotein</keyword>
<protein>
    <recommendedName>
        <fullName evidence="2">histidine kinase</fullName>
        <ecNumber evidence="2">2.7.13.3</ecNumber>
    </recommendedName>
</protein>
<organism evidence="9 10">
    <name type="scientific">Stigmatella aurantiaca (strain DW4/3-1)</name>
    <dbReference type="NCBI Taxonomy" id="378806"/>
    <lineage>
        <taxon>Bacteria</taxon>
        <taxon>Pseudomonadati</taxon>
        <taxon>Myxococcota</taxon>
        <taxon>Myxococcia</taxon>
        <taxon>Myxococcales</taxon>
        <taxon>Cystobacterineae</taxon>
        <taxon>Archangiaceae</taxon>
        <taxon>Stigmatella</taxon>
    </lineage>
</organism>
<dbReference type="PROSITE" id="PS50113">
    <property type="entry name" value="PAC"/>
    <property type="match status" value="2"/>
</dbReference>
<evidence type="ECO:0000256" key="1">
    <source>
        <dbReference type="ARBA" id="ARBA00000085"/>
    </source>
</evidence>
<evidence type="ECO:0000256" key="2">
    <source>
        <dbReference type="ARBA" id="ARBA00012438"/>
    </source>
</evidence>
<dbReference type="Gene3D" id="1.10.287.130">
    <property type="match status" value="1"/>
</dbReference>
<dbReference type="PANTHER" id="PTHR43304">
    <property type="entry name" value="PHYTOCHROME-LIKE PROTEIN CPH1"/>
    <property type="match status" value="1"/>
</dbReference>
<dbReference type="SUPFAM" id="SSF47384">
    <property type="entry name" value="Homodimeric domain of signal transducing histidine kinase"/>
    <property type="match status" value="1"/>
</dbReference>
<name>Q08Y06_STIAD</name>
<evidence type="ECO:0000313" key="10">
    <source>
        <dbReference type="Proteomes" id="UP000032702"/>
    </source>
</evidence>
<dbReference type="SMART" id="SM00388">
    <property type="entry name" value="HisKA"/>
    <property type="match status" value="1"/>
</dbReference>
<dbReference type="AlphaFoldDB" id="Q08Y06"/>
<dbReference type="PANTHER" id="PTHR43304:SF1">
    <property type="entry name" value="PAC DOMAIN-CONTAINING PROTEIN"/>
    <property type="match status" value="1"/>
</dbReference>
<dbReference type="Pfam" id="PF02518">
    <property type="entry name" value="HATPase_c"/>
    <property type="match status" value="1"/>
</dbReference>
<feature type="domain" description="Histidine kinase" evidence="6">
    <location>
        <begin position="512"/>
        <end position="727"/>
    </location>
</feature>
<accession>Q08Y06</accession>
<dbReference type="EMBL" id="AAMD01000084">
    <property type="protein sequence ID" value="EAU65358.1"/>
    <property type="molecule type" value="Genomic_DNA"/>
</dbReference>
<dbReference type="PROSITE" id="PS50112">
    <property type="entry name" value="PAS"/>
    <property type="match status" value="1"/>
</dbReference>
<dbReference type="NCBIfam" id="TIGR00229">
    <property type="entry name" value="sensory_box"/>
    <property type="match status" value="1"/>
</dbReference>
<comment type="catalytic activity">
    <reaction evidence="1">
        <text>ATP + protein L-histidine = ADP + protein N-phospho-L-histidine.</text>
        <dbReference type="EC" id="2.7.13.3"/>
    </reaction>
</comment>
<dbReference type="InterPro" id="IPR003594">
    <property type="entry name" value="HATPase_dom"/>
</dbReference>
<evidence type="ECO:0000259" key="7">
    <source>
        <dbReference type="PROSITE" id="PS50112"/>
    </source>
</evidence>
<dbReference type="InterPro" id="IPR013655">
    <property type="entry name" value="PAS_fold_3"/>
</dbReference>
<dbReference type="Gene3D" id="3.30.450.20">
    <property type="entry name" value="PAS domain"/>
    <property type="match status" value="2"/>
</dbReference>